<comment type="caution">
    <text evidence="1">The sequence shown here is derived from an EMBL/GenBank/DDBJ whole genome shotgun (WGS) entry which is preliminary data.</text>
</comment>
<gene>
    <name evidence="1" type="ORF">DY000_02035181</name>
</gene>
<name>A0ABQ7DRZ9_BRACR</name>
<reference evidence="1 2" key="1">
    <citation type="journal article" date="2020" name="BMC Genomics">
        <title>Intraspecific diversification of the crop wild relative Brassica cretica Lam. using demographic model selection.</title>
        <authorList>
            <person name="Kioukis A."/>
            <person name="Michalopoulou V.A."/>
            <person name="Briers L."/>
            <person name="Pirintsos S."/>
            <person name="Studholme D.J."/>
            <person name="Pavlidis P."/>
            <person name="Sarris P.F."/>
        </authorList>
    </citation>
    <scope>NUCLEOTIDE SEQUENCE [LARGE SCALE GENOMIC DNA]</scope>
    <source>
        <strain evidence="2">cv. PFS-1207/04</strain>
    </source>
</reference>
<dbReference type="EMBL" id="QGKV02000649">
    <property type="protein sequence ID" value="KAF3579764.1"/>
    <property type="molecule type" value="Genomic_DNA"/>
</dbReference>
<evidence type="ECO:0000313" key="1">
    <source>
        <dbReference type="EMBL" id="KAF3579764.1"/>
    </source>
</evidence>
<keyword evidence="2" id="KW-1185">Reference proteome</keyword>
<dbReference type="Proteomes" id="UP000266723">
    <property type="component" value="Unassembled WGS sequence"/>
</dbReference>
<protein>
    <submittedName>
        <fullName evidence="1">Uncharacterized protein</fullName>
    </submittedName>
</protein>
<sequence length="66" mass="7490">MTDFRTMLVNQSVKAPRWILAFRSKAGGQTGKFNGHLHKLKYSLFNVGPFAFEPVCPNEMVLFNNS</sequence>
<proteinExistence type="predicted"/>
<accession>A0ABQ7DRZ9</accession>
<organism evidence="1 2">
    <name type="scientific">Brassica cretica</name>
    <name type="common">Mustard</name>
    <dbReference type="NCBI Taxonomy" id="69181"/>
    <lineage>
        <taxon>Eukaryota</taxon>
        <taxon>Viridiplantae</taxon>
        <taxon>Streptophyta</taxon>
        <taxon>Embryophyta</taxon>
        <taxon>Tracheophyta</taxon>
        <taxon>Spermatophyta</taxon>
        <taxon>Magnoliopsida</taxon>
        <taxon>eudicotyledons</taxon>
        <taxon>Gunneridae</taxon>
        <taxon>Pentapetalae</taxon>
        <taxon>rosids</taxon>
        <taxon>malvids</taxon>
        <taxon>Brassicales</taxon>
        <taxon>Brassicaceae</taxon>
        <taxon>Brassiceae</taxon>
        <taxon>Brassica</taxon>
    </lineage>
</organism>
<evidence type="ECO:0000313" key="2">
    <source>
        <dbReference type="Proteomes" id="UP000266723"/>
    </source>
</evidence>